<dbReference type="PROSITE" id="PS51372">
    <property type="entry name" value="PRD_2"/>
    <property type="match status" value="1"/>
</dbReference>
<dbReference type="PANTHER" id="PTHR30185">
    <property type="entry name" value="CRYPTIC BETA-GLUCOSIDE BGL OPERON ANTITERMINATOR"/>
    <property type="match status" value="1"/>
</dbReference>
<accession>A0A917W1R0</accession>
<keyword evidence="5" id="KW-1185">Reference proteome</keyword>
<sequence length="687" mass="79532">MFNISKKHQINKLVSALIEEAEYKNISELMNDLHLSRRSVFYWLKELNRTLDKMQLDPIQHLARGVYFLTQRTKKELIKFHRTDYFSQLNGNERQDAILWLLVQHIHRLSLINLSDRFDVSKSTIINDIKMISSALPDHLSIENTSTGKVLNGDEKFQRKWVYSQIVKRNPVVLYNLRGSSQLKSVKKALTSLQQQTKNFYSDYSVKTLTYYIAWLINRIKNQGPILAEHQVLRTDIIGIWCQALLEQSAKVTAGEVANLREVLLTAQLQSTSNKSSIMQKLLFISEQIINRFNVISGIEISSARLIKSLATHLLPTYYRVKYKVPYHFPNLSIIKNQYYHLMELTRYAVTPFEMFIGELLTEDELALITIYFGGELRRSPLPSMSSKPDVYLVCTSGIGTTNLLFQQLSARYPDIVFSRPLSITEFHTHFLKKWTPKLIITTTDIEPQPDILVIRVQAILSQNDFRRIDQEFRRIGLLNIDEKRIPNTVKDVLNIIFDYARIEDFNGLTRSLTNYFASTERPNNLDAEPDHPSLSKLIPLNNIKIIEHVHDWKEAVSKAFNPLTRNQDVYPIYVQKILDLSEKKGPYMIIKDQVMLAHATPQNGVNKLSMSMLLLHNSTEIKYKKISKAIKVIFCLAPIDRVSHVKALGQLLNLLNNNDLYNQLIKAENQHSIQLIFEKVESIDNY</sequence>
<dbReference type="EMBL" id="BMOK01000009">
    <property type="protein sequence ID" value="GGL57371.1"/>
    <property type="molecule type" value="Genomic_DNA"/>
</dbReference>
<keyword evidence="1" id="KW-0677">Repeat</keyword>
<dbReference type="GO" id="GO:0006355">
    <property type="term" value="P:regulation of DNA-templated transcription"/>
    <property type="evidence" value="ECO:0007669"/>
    <property type="project" value="InterPro"/>
</dbReference>
<feature type="domain" description="PRD" evidence="3">
    <location>
        <begin position="277"/>
        <end position="383"/>
    </location>
</feature>
<reference evidence="4" key="2">
    <citation type="submission" date="2020-09" db="EMBL/GenBank/DDBJ databases">
        <authorList>
            <person name="Sun Q."/>
            <person name="Ohkuma M."/>
        </authorList>
    </citation>
    <scope>NUCLEOTIDE SEQUENCE</scope>
    <source>
        <strain evidence="4">JCM 15325</strain>
    </source>
</reference>
<evidence type="ECO:0000259" key="3">
    <source>
        <dbReference type="PROSITE" id="PS51372"/>
    </source>
</evidence>
<dbReference type="SUPFAM" id="SSF55804">
    <property type="entry name" value="Phoshotransferase/anion transport protein"/>
    <property type="match status" value="1"/>
</dbReference>
<dbReference type="SUPFAM" id="SSF63520">
    <property type="entry name" value="PTS-regulatory domain, PRD"/>
    <property type="match status" value="1"/>
</dbReference>
<dbReference type="InterPro" id="IPR016152">
    <property type="entry name" value="PTrfase/Anion_transptr"/>
</dbReference>
<dbReference type="InterPro" id="IPR011608">
    <property type="entry name" value="PRD"/>
</dbReference>
<reference evidence="4" key="1">
    <citation type="journal article" date="2014" name="Int. J. Syst. Evol. Microbiol.">
        <title>Complete genome sequence of Corynebacterium casei LMG S-19264T (=DSM 44701T), isolated from a smear-ripened cheese.</title>
        <authorList>
            <consortium name="US DOE Joint Genome Institute (JGI-PGF)"/>
            <person name="Walter F."/>
            <person name="Albersmeier A."/>
            <person name="Kalinowski J."/>
            <person name="Ruckert C."/>
        </authorList>
    </citation>
    <scope>NUCLEOTIDE SEQUENCE</scope>
    <source>
        <strain evidence="4">JCM 15325</strain>
    </source>
</reference>
<dbReference type="InterPro" id="IPR036634">
    <property type="entry name" value="PRD_sf"/>
</dbReference>
<dbReference type="PROSITE" id="PS51094">
    <property type="entry name" value="PTS_EIIA_TYPE_2"/>
    <property type="match status" value="1"/>
</dbReference>
<dbReference type="RefSeq" id="WP_188803250.1">
    <property type="nucleotide sequence ID" value="NZ_BMOK01000009.1"/>
</dbReference>
<evidence type="ECO:0000259" key="2">
    <source>
        <dbReference type="PROSITE" id="PS51094"/>
    </source>
</evidence>
<protein>
    <submittedName>
        <fullName evidence="4">PTS mannitol transporter subunit IIA</fullName>
    </submittedName>
</protein>
<dbReference type="InterPro" id="IPR050661">
    <property type="entry name" value="BglG_antiterminators"/>
</dbReference>
<evidence type="ECO:0000313" key="4">
    <source>
        <dbReference type="EMBL" id="GGL57371.1"/>
    </source>
</evidence>
<dbReference type="InterPro" id="IPR036388">
    <property type="entry name" value="WH-like_DNA-bd_sf"/>
</dbReference>
<dbReference type="CDD" id="cd05568">
    <property type="entry name" value="PTS_IIB_bgl_like"/>
    <property type="match status" value="1"/>
</dbReference>
<name>A0A917W1R0_9BACL</name>
<dbReference type="Gene3D" id="1.10.10.10">
    <property type="entry name" value="Winged helix-like DNA-binding domain superfamily/Winged helix DNA-binding domain"/>
    <property type="match status" value="1"/>
</dbReference>
<dbReference type="PANTHER" id="PTHR30185:SF9">
    <property type="entry name" value="MANNITOL-SPECIFIC PHOSPHOTRANSFERASE ENZYME IIA COMPONENT"/>
    <property type="match status" value="1"/>
</dbReference>
<feature type="domain" description="PTS EIIA type-2" evidence="2">
    <location>
        <begin position="537"/>
        <end position="681"/>
    </location>
</feature>
<evidence type="ECO:0000313" key="5">
    <source>
        <dbReference type="Proteomes" id="UP000654670"/>
    </source>
</evidence>
<dbReference type="Gene3D" id="3.40.930.10">
    <property type="entry name" value="Mannitol-specific EII, Chain A"/>
    <property type="match status" value="1"/>
</dbReference>
<dbReference type="Pfam" id="PF00359">
    <property type="entry name" value="PTS_EIIA_2"/>
    <property type="match status" value="1"/>
</dbReference>
<gene>
    <name evidence="4" type="ORF">GCM10007968_21760</name>
</gene>
<dbReference type="AlphaFoldDB" id="A0A917W1R0"/>
<proteinExistence type="predicted"/>
<evidence type="ECO:0000256" key="1">
    <source>
        <dbReference type="ARBA" id="ARBA00022737"/>
    </source>
</evidence>
<dbReference type="Proteomes" id="UP000654670">
    <property type="component" value="Unassembled WGS sequence"/>
</dbReference>
<dbReference type="Gene3D" id="1.10.1790.10">
    <property type="entry name" value="PRD domain"/>
    <property type="match status" value="1"/>
</dbReference>
<organism evidence="4 5">
    <name type="scientific">Sporolactobacillus putidus</name>
    <dbReference type="NCBI Taxonomy" id="492735"/>
    <lineage>
        <taxon>Bacteria</taxon>
        <taxon>Bacillati</taxon>
        <taxon>Bacillota</taxon>
        <taxon>Bacilli</taxon>
        <taxon>Bacillales</taxon>
        <taxon>Sporolactobacillaceae</taxon>
        <taxon>Sporolactobacillus</taxon>
    </lineage>
</organism>
<comment type="caution">
    <text evidence="4">The sequence shown here is derived from an EMBL/GenBank/DDBJ whole genome shotgun (WGS) entry which is preliminary data.</text>
</comment>
<dbReference type="InterPro" id="IPR002178">
    <property type="entry name" value="PTS_EIIA_type-2_dom"/>
</dbReference>
<dbReference type="Pfam" id="PF00874">
    <property type="entry name" value="PRD"/>
    <property type="match status" value="1"/>
</dbReference>